<keyword evidence="1" id="KW-1133">Transmembrane helix</keyword>
<dbReference type="AlphaFoldDB" id="A0A7I9UV31"/>
<dbReference type="OrthoDB" id="428263at2"/>
<evidence type="ECO:0000313" key="3">
    <source>
        <dbReference type="Proteomes" id="UP000444980"/>
    </source>
</evidence>
<keyword evidence="1" id="KW-0472">Membrane</keyword>
<feature type="transmembrane region" description="Helical" evidence="1">
    <location>
        <begin position="51"/>
        <end position="76"/>
    </location>
</feature>
<sequence length="157" mass="16099">MSGVRDAVVVAAILTAGLVAGLFAAFAYSVMPGLDRATPSAAIEVMQRINAAILNPVFGLVFGGGLVLAALAAVLAWGGSLRWWALAAFGCYVAGVLITMLFNVPLNVRLDAVGDASGTQAAAAWADFSGAWVRWNLARAGIHLLGFALLTAGLVTR</sequence>
<keyword evidence="3" id="KW-1185">Reference proteome</keyword>
<feature type="transmembrane region" description="Helical" evidence="1">
    <location>
        <begin position="83"/>
        <end position="102"/>
    </location>
</feature>
<feature type="transmembrane region" description="Helical" evidence="1">
    <location>
        <begin position="137"/>
        <end position="155"/>
    </location>
</feature>
<evidence type="ECO:0000256" key="1">
    <source>
        <dbReference type="SAM" id="Phobius"/>
    </source>
</evidence>
<dbReference type="Pfam" id="PF08592">
    <property type="entry name" value="Anthrone_oxy"/>
    <property type="match status" value="1"/>
</dbReference>
<proteinExistence type="predicted"/>
<dbReference type="EMBL" id="BJOU01000001">
    <property type="protein sequence ID" value="GED96792.1"/>
    <property type="molecule type" value="Genomic_DNA"/>
</dbReference>
<dbReference type="RefSeq" id="WP_161926213.1">
    <property type="nucleotide sequence ID" value="NZ_BJOU01000001.1"/>
</dbReference>
<keyword evidence="1" id="KW-0812">Transmembrane</keyword>
<comment type="caution">
    <text evidence="2">The sequence shown here is derived from an EMBL/GenBank/DDBJ whole genome shotgun (WGS) entry which is preliminary data.</text>
</comment>
<accession>A0A7I9UV31</accession>
<gene>
    <name evidence="2" type="ORF">nbrc107697_08310</name>
</gene>
<feature type="transmembrane region" description="Helical" evidence="1">
    <location>
        <begin position="7"/>
        <end position="31"/>
    </location>
</feature>
<evidence type="ECO:0000313" key="2">
    <source>
        <dbReference type="EMBL" id="GED96792.1"/>
    </source>
</evidence>
<protein>
    <submittedName>
        <fullName evidence="2">Membrane protein</fullName>
    </submittedName>
</protein>
<dbReference type="Proteomes" id="UP000444980">
    <property type="component" value="Unassembled WGS sequence"/>
</dbReference>
<organism evidence="2 3">
    <name type="scientific">Gordonia crocea</name>
    <dbReference type="NCBI Taxonomy" id="589162"/>
    <lineage>
        <taxon>Bacteria</taxon>
        <taxon>Bacillati</taxon>
        <taxon>Actinomycetota</taxon>
        <taxon>Actinomycetes</taxon>
        <taxon>Mycobacteriales</taxon>
        <taxon>Gordoniaceae</taxon>
        <taxon>Gordonia</taxon>
    </lineage>
</organism>
<name>A0A7I9UV31_9ACTN</name>
<reference evidence="3" key="1">
    <citation type="submission" date="2019-06" db="EMBL/GenBank/DDBJ databases">
        <title>Gordonia isolated from sludge of a wastewater treatment plant.</title>
        <authorList>
            <person name="Tamura T."/>
            <person name="Aoyama K."/>
            <person name="Kang Y."/>
            <person name="Saito S."/>
            <person name="Akiyama N."/>
            <person name="Yazawa K."/>
            <person name="Gonoi T."/>
            <person name="Mikami Y."/>
        </authorList>
    </citation>
    <scope>NUCLEOTIDE SEQUENCE [LARGE SCALE GENOMIC DNA]</scope>
    <source>
        <strain evidence="3">NBRC 107697</strain>
    </source>
</reference>
<dbReference type="InterPro" id="IPR013901">
    <property type="entry name" value="Anthrone_oxy"/>
</dbReference>